<dbReference type="Pfam" id="PF01025">
    <property type="entry name" value="GrpE"/>
    <property type="match status" value="1"/>
</dbReference>
<reference evidence="3" key="1">
    <citation type="submission" date="2023-02" db="EMBL/GenBank/DDBJ databases">
        <title>Actinomadura rubrobrunea NBRC 14622.</title>
        <authorList>
            <person name="Ichikawa N."/>
            <person name="Sato H."/>
            <person name="Tonouchi N."/>
        </authorList>
    </citation>
    <scope>NUCLEOTIDE SEQUENCE</scope>
    <source>
        <strain evidence="3">NBRC 14622</strain>
    </source>
</reference>
<organism evidence="3 4">
    <name type="scientific">Actinomadura rubrobrunea</name>
    <dbReference type="NCBI Taxonomy" id="115335"/>
    <lineage>
        <taxon>Bacteria</taxon>
        <taxon>Bacillati</taxon>
        <taxon>Actinomycetota</taxon>
        <taxon>Actinomycetes</taxon>
        <taxon>Streptosporangiales</taxon>
        <taxon>Thermomonosporaceae</taxon>
        <taxon>Actinomadura</taxon>
    </lineage>
</organism>
<sequence length="279" mass="29050">MSSAPGRPVNEASGEAPAEPARPPAEGDGHDIPVAAVPGTDAVVADGDAIAGIRDALAALAARLDREHERAAHREAVIDRLHEENERLRRGELETALEPLRAALYRLHDQARREARRWAEPDPPDPAHAAALLEAVADEIADALARSGVERFTVEPGEPFDAARHRPVAVERVADPALAGTVLWARTDGFERGGRVVRKAEVCVAKAPDPAPEPAPAPGPAAGPEPDAAADPTSRQSHRREAGAGETMATTSTASSTPPSASRARRATASGAPGPGSDR</sequence>
<dbReference type="InterPro" id="IPR000740">
    <property type="entry name" value="GrpE"/>
</dbReference>
<gene>
    <name evidence="3" type="ORF">Arub01_25090</name>
</gene>
<dbReference type="GO" id="GO:0000774">
    <property type="term" value="F:adenyl-nucleotide exchange factor activity"/>
    <property type="evidence" value="ECO:0007669"/>
    <property type="project" value="InterPro"/>
</dbReference>
<dbReference type="RefSeq" id="WP_083951470.1">
    <property type="nucleotide sequence ID" value="NZ_BSRZ01000004.1"/>
</dbReference>
<dbReference type="InterPro" id="IPR009012">
    <property type="entry name" value="GrpE_head"/>
</dbReference>
<keyword evidence="1" id="KW-0143">Chaperone</keyword>
<dbReference type="SUPFAM" id="SSF51064">
    <property type="entry name" value="Head domain of nucleotide exchange factor GrpE"/>
    <property type="match status" value="1"/>
</dbReference>
<evidence type="ECO:0000256" key="1">
    <source>
        <dbReference type="ARBA" id="ARBA00023186"/>
    </source>
</evidence>
<dbReference type="EMBL" id="BSRZ01000004">
    <property type="protein sequence ID" value="GLW64265.1"/>
    <property type="molecule type" value="Genomic_DNA"/>
</dbReference>
<feature type="region of interest" description="Disordered" evidence="2">
    <location>
        <begin position="207"/>
        <end position="279"/>
    </location>
</feature>
<dbReference type="Gene3D" id="2.30.22.10">
    <property type="entry name" value="Head domain of nucleotide exchange factor GrpE"/>
    <property type="match status" value="1"/>
</dbReference>
<dbReference type="GO" id="GO:0051087">
    <property type="term" value="F:protein-folding chaperone binding"/>
    <property type="evidence" value="ECO:0007669"/>
    <property type="project" value="InterPro"/>
</dbReference>
<proteinExistence type="predicted"/>
<dbReference type="GO" id="GO:0006457">
    <property type="term" value="P:protein folding"/>
    <property type="evidence" value="ECO:0007669"/>
    <property type="project" value="InterPro"/>
</dbReference>
<feature type="region of interest" description="Disordered" evidence="2">
    <location>
        <begin position="1"/>
        <end position="36"/>
    </location>
</feature>
<feature type="compositionally biased region" description="Pro residues" evidence="2">
    <location>
        <begin position="209"/>
        <end position="223"/>
    </location>
</feature>
<dbReference type="Proteomes" id="UP001165124">
    <property type="component" value="Unassembled WGS sequence"/>
</dbReference>
<dbReference type="GO" id="GO:0042803">
    <property type="term" value="F:protein homodimerization activity"/>
    <property type="evidence" value="ECO:0007669"/>
    <property type="project" value="InterPro"/>
</dbReference>
<evidence type="ECO:0000313" key="3">
    <source>
        <dbReference type="EMBL" id="GLW64265.1"/>
    </source>
</evidence>
<feature type="compositionally biased region" description="Low complexity" evidence="2">
    <location>
        <begin position="244"/>
        <end position="279"/>
    </location>
</feature>
<evidence type="ECO:0000256" key="2">
    <source>
        <dbReference type="SAM" id="MobiDB-lite"/>
    </source>
</evidence>
<evidence type="ECO:0000313" key="4">
    <source>
        <dbReference type="Proteomes" id="UP001165124"/>
    </source>
</evidence>
<evidence type="ECO:0008006" key="5">
    <source>
        <dbReference type="Google" id="ProtNLM"/>
    </source>
</evidence>
<name>A0A9W6UX25_9ACTN</name>
<keyword evidence="4" id="KW-1185">Reference proteome</keyword>
<protein>
    <recommendedName>
        <fullName evidence="5">Nucleotide exchange factor GrpE</fullName>
    </recommendedName>
</protein>
<accession>A0A9W6UX25</accession>
<comment type="caution">
    <text evidence="3">The sequence shown here is derived from an EMBL/GenBank/DDBJ whole genome shotgun (WGS) entry which is preliminary data.</text>
</comment>
<dbReference type="AlphaFoldDB" id="A0A9W6UX25"/>